<accession>A0A6N3B3S9</accession>
<protein>
    <submittedName>
        <fullName evidence="1">Uncharacterized protein</fullName>
    </submittedName>
</protein>
<name>A0A6N3B3S9_9CLOT</name>
<sequence length="190" mass="21866">MSNKVELIYENGQYKVMFDGKELSSSKDSEESFEKFKQVIKDNVVVNANSWESIETALRMHNLEGLEINSEYKAATYGELKFFYNSGKVFYTPNDKMIQLIGGFYLFNFVISMVESGHIKDYKNLLDFCVNILEKRATYRVNESNLIVSSAAFNYGSCEYNFFGNRILKGASIVSGTFDDFKKYVYSIIK</sequence>
<dbReference type="EMBL" id="CACRTV010000033">
    <property type="protein sequence ID" value="VYT98521.1"/>
    <property type="molecule type" value="Genomic_DNA"/>
</dbReference>
<dbReference type="AlphaFoldDB" id="A0A6N3B3S9"/>
<organism evidence="1">
    <name type="scientific">Clostridium paraputrificum</name>
    <dbReference type="NCBI Taxonomy" id="29363"/>
    <lineage>
        <taxon>Bacteria</taxon>
        <taxon>Bacillati</taxon>
        <taxon>Bacillota</taxon>
        <taxon>Clostridia</taxon>
        <taxon>Eubacteriales</taxon>
        <taxon>Clostridiaceae</taxon>
        <taxon>Clostridium</taxon>
    </lineage>
</organism>
<reference evidence="1" key="1">
    <citation type="submission" date="2019-11" db="EMBL/GenBank/DDBJ databases">
        <authorList>
            <person name="Feng L."/>
        </authorList>
    </citation>
    <scope>NUCLEOTIDE SEQUENCE</scope>
    <source>
        <strain evidence="1">CParaputrificumLFYP93</strain>
    </source>
</reference>
<gene>
    <name evidence="1" type="ORF">CPLFYP93_01090</name>
</gene>
<evidence type="ECO:0000313" key="1">
    <source>
        <dbReference type="EMBL" id="VYT98521.1"/>
    </source>
</evidence>
<dbReference type="RefSeq" id="WP_156560080.1">
    <property type="nucleotide sequence ID" value="NZ_CACRTV010000033.1"/>
</dbReference>
<proteinExistence type="predicted"/>